<evidence type="ECO:0000313" key="1">
    <source>
        <dbReference type="EMBL" id="SVB37124.1"/>
    </source>
</evidence>
<organism evidence="1">
    <name type="scientific">marine metagenome</name>
    <dbReference type="NCBI Taxonomy" id="408172"/>
    <lineage>
        <taxon>unclassified sequences</taxon>
        <taxon>metagenomes</taxon>
        <taxon>ecological metagenomes</taxon>
    </lineage>
</organism>
<name>A0A382DGL2_9ZZZZ</name>
<protein>
    <submittedName>
        <fullName evidence="1">Uncharacterized protein</fullName>
    </submittedName>
</protein>
<gene>
    <name evidence="1" type="ORF">METZ01_LOCUS189978</name>
</gene>
<reference evidence="1" key="1">
    <citation type="submission" date="2018-05" db="EMBL/GenBank/DDBJ databases">
        <authorList>
            <person name="Lanie J.A."/>
            <person name="Ng W.-L."/>
            <person name="Kazmierczak K.M."/>
            <person name="Andrzejewski T.M."/>
            <person name="Davidsen T.M."/>
            <person name="Wayne K.J."/>
            <person name="Tettelin H."/>
            <person name="Glass J.I."/>
            <person name="Rusch D."/>
            <person name="Podicherti R."/>
            <person name="Tsui H.-C.T."/>
            <person name="Winkler M.E."/>
        </authorList>
    </citation>
    <scope>NUCLEOTIDE SEQUENCE</scope>
</reference>
<proteinExistence type="predicted"/>
<accession>A0A382DGL2</accession>
<dbReference type="EMBL" id="UINC01039119">
    <property type="protein sequence ID" value="SVB37124.1"/>
    <property type="molecule type" value="Genomic_DNA"/>
</dbReference>
<dbReference type="AlphaFoldDB" id="A0A382DGL2"/>
<sequence length="78" mass="9102">MQETWDFDDWLQFGIKQGFCGPPVCSTHDGIPTSEEEDEEWEEHDPCIHVIRPYTEASHKIAVEANHSPSTWRDTWSK</sequence>